<dbReference type="Proteomes" id="UP001370758">
    <property type="component" value="Unassembled WGS sequence"/>
</dbReference>
<sequence length="281" mass="31250">MAFTRPCKIQIPLCHLPAGEGLLPAVEEGSHIDKIREAISNKKSGKSMYSLLASMGESTITVQLRQLARQSGAGNLITTNRCWKNIGKTIVSEEQLLILSEHYRLREHLLPNPSKCKRWMNTSAYTSKLFLVYVAGYLRCIGQGASSAWIRSTIIVVINGMIDECLRKRIQIGIPKLVQEYPISPVLSGRSSTWKPLAGPNSLGKSSSLEEVVDSLTLDELLEIGWKYKRSIIEMSDRLLWHVVLFTDGMKPISVVRECLGEANVEATKAAAEAYCKLFLT</sequence>
<proteinExistence type="predicted"/>
<dbReference type="AlphaFoldDB" id="A0AAV9WP22"/>
<evidence type="ECO:0000313" key="1">
    <source>
        <dbReference type="EMBL" id="KAK6512001.1"/>
    </source>
</evidence>
<gene>
    <name evidence="1" type="ORF">TWF481_000899</name>
</gene>
<name>A0AAV9WP22_9PEZI</name>
<accession>A0AAV9WP22</accession>
<evidence type="ECO:0000313" key="2">
    <source>
        <dbReference type="Proteomes" id="UP001370758"/>
    </source>
</evidence>
<reference evidence="1 2" key="1">
    <citation type="submission" date="2023-08" db="EMBL/GenBank/DDBJ databases">
        <authorList>
            <person name="Palmer J.M."/>
        </authorList>
    </citation>
    <scope>NUCLEOTIDE SEQUENCE [LARGE SCALE GENOMIC DNA]</scope>
    <source>
        <strain evidence="1 2">TWF481</strain>
    </source>
</reference>
<organism evidence="1 2">
    <name type="scientific">Arthrobotrys musiformis</name>
    <dbReference type="NCBI Taxonomy" id="47236"/>
    <lineage>
        <taxon>Eukaryota</taxon>
        <taxon>Fungi</taxon>
        <taxon>Dikarya</taxon>
        <taxon>Ascomycota</taxon>
        <taxon>Pezizomycotina</taxon>
        <taxon>Orbiliomycetes</taxon>
        <taxon>Orbiliales</taxon>
        <taxon>Orbiliaceae</taxon>
        <taxon>Arthrobotrys</taxon>
    </lineage>
</organism>
<comment type="caution">
    <text evidence="1">The sequence shown here is derived from an EMBL/GenBank/DDBJ whole genome shotgun (WGS) entry which is preliminary data.</text>
</comment>
<keyword evidence="2" id="KW-1185">Reference proteome</keyword>
<dbReference type="EMBL" id="JAVHJL010000001">
    <property type="protein sequence ID" value="KAK6512001.1"/>
    <property type="molecule type" value="Genomic_DNA"/>
</dbReference>
<protein>
    <submittedName>
        <fullName evidence="1">Uncharacterized protein</fullName>
    </submittedName>
</protein>